<organism evidence="9 10">
    <name type="scientific">Scleroderma citrinum Foug A</name>
    <dbReference type="NCBI Taxonomy" id="1036808"/>
    <lineage>
        <taxon>Eukaryota</taxon>
        <taxon>Fungi</taxon>
        <taxon>Dikarya</taxon>
        <taxon>Basidiomycota</taxon>
        <taxon>Agaricomycotina</taxon>
        <taxon>Agaricomycetes</taxon>
        <taxon>Agaricomycetidae</taxon>
        <taxon>Boletales</taxon>
        <taxon>Sclerodermatineae</taxon>
        <taxon>Sclerodermataceae</taxon>
        <taxon>Scleroderma</taxon>
    </lineage>
</organism>
<evidence type="ECO:0000256" key="5">
    <source>
        <dbReference type="ARBA" id="ARBA00022801"/>
    </source>
</evidence>
<dbReference type="PANTHER" id="PTHR33146:SF29">
    <property type="entry name" value="S1_P1 NUCLEASE"/>
    <property type="match status" value="1"/>
</dbReference>
<dbReference type="InterPro" id="IPR003154">
    <property type="entry name" value="S1/P1nuclease"/>
</dbReference>
<evidence type="ECO:0000313" key="10">
    <source>
        <dbReference type="Proteomes" id="UP000053989"/>
    </source>
</evidence>
<protein>
    <recommendedName>
        <fullName evidence="11">Phospholipase C/P1 nuclease</fullName>
    </recommendedName>
</protein>
<dbReference type="OrthoDB" id="441446at2759"/>
<feature type="signal peptide" evidence="8">
    <location>
        <begin position="1"/>
        <end position="21"/>
    </location>
</feature>
<keyword evidence="2" id="KW-0540">Nuclease</keyword>
<dbReference type="GO" id="GO:0016788">
    <property type="term" value="F:hydrolase activity, acting on ester bonds"/>
    <property type="evidence" value="ECO:0007669"/>
    <property type="project" value="InterPro"/>
</dbReference>
<keyword evidence="6" id="KW-1015">Disulfide bond</keyword>
<proteinExistence type="inferred from homology"/>
<evidence type="ECO:0008006" key="11">
    <source>
        <dbReference type="Google" id="ProtNLM"/>
    </source>
</evidence>
<dbReference type="STRING" id="1036808.A0A0C3AWZ0"/>
<dbReference type="Proteomes" id="UP000053989">
    <property type="component" value="Unassembled WGS sequence"/>
</dbReference>
<accession>A0A0C3AWZ0</accession>
<dbReference type="Gene3D" id="1.10.575.10">
    <property type="entry name" value="P1 Nuclease"/>
    <property type="match status" value="1"/>
</dbReference>
<dbReference type="Pfam" id="PF02265">
    <property type="entry name" value="S1-P1_nuclease"/>
    <property type="match status" value="1"/>
</dbReference>
<evidence type="ECO:0000256" key="7">
    <source>
        <dbReference type="ARBA" id="ARBA00023180"/>
    </source>
</evidence>
<evidence type="ECO:0000256" key="8">
    <source>
        <dbReference type="SAM" id="SignalP"/>
    </source>
</evidence>
<dbReference type="EMBL" id="KN822006">
    <property type="protein sequence ID" value="KIM69497.1"/>
    <property type="molecule type" value="Genomic_DNA"/>
</dbReference>
<name>A0A0C3AWZ0_9AGAM</name>
<sequence length="403" mass="45506">MQLSTLFTAVLGATFIPQALTWGAVGHEVVATIAQMHLHPSVLPKLCAILDSDASDYDGPCHLATVATWADRIRRQSKYRWTGPLHYIGAADDFPSSSCAFPGSGGWKGRTHINVLNGIHNVTTVLQDYQERQHAGALTVEVAEYTQDALKFLIHFLGDMHQPLHLTGRERGGNGVKVSFDERVTNLHSLWDSLLIAQRLRTLPSNYSYPLPLPDVESNLRGTIYDPYIRRVIWEGILGKYEHELQSWITCPSANRLRVLPLPRWQRILLWFLGSEPKDGGLGVDDEIVCPYHWAQPVHALNCEIVWPAQLDQPSPNRLSYAQTEPENHACCEDSVLEFEDFEALRRQKNNYLELDIPEYSGRIKDEWIIEKLMAQGGIRLAAVLNWLFADNLDGGSELIRKL</sequence>
<reference evidence="9 10" key="1">
    <citation type="submission" date="2014-04" db="EMBL/GenBank/DDBJ databases">
        <authorList>
            <consortium name="DOE Joint Genome Institute"/>
            <person name="Kuo A."/>
            <person name="Kohler A."/>
            <person name="Nagy L.G."/>
            <person name="Floudas D."/>
            <person name="Copeland A."/>
            <person name="Barry K.W."/>
            <person name="Cichocki N."/>
            <person name="Veneault-Fourrey C."/>
            <person name="LaButti K."/>
            <person name="Lindquist E.A."/>
            <person name="Lipzen A."/>
            <person name="Lundell T."/>
            <person name="Morin E."/>
            <person name="Murat C."/>
            <person name="Sun H."/>
            <person name="Tunlid A."/>
            <person name="Henrissat B."/>
            <person name="Grigoriev I.V."/>
            <person name="Hibbett D.S."/>
            <person name="Martin F."/>
            <person name="Nordberg H.P."/>
            <person name="Cantor M.N."/>
            <person name="Hua S.X."/>
        </authorList>
    </citation>
    <scope>NUCLEOTIDE SEQUENCE [LARGE SCALE GENOMIC DNA]</scope>
    <source>
        <strain evidence="9 10">Foug A</strain>
    </source>
</reference>
<feature type="chain" id="PRO_5002172424" description="Phospholipase C/P1 nuclease" evidence="8">
    <location>
        <begin position="22"/>
        <end position="403"/>
    </location>
</feature>
<dbReference type="GO" id="GO:0006308">
    <property type="term" value="P:DNA catabolic process"/>
    <property type="evidence" value="ECO:0007669"/>
    <property type="project" value="InterPro"/>
</dbReference>
<evidence type="ECO:0000256" key="3">
    <source>
        <dbReference type="ARBA" id="ARBA00022723"/>
    </source>
</evidence>
<dbReference type="HOGENOM" id="CLU_044365_2_0_1"/>
<dbReference type="InterPro" id="IPR008947">
    <property type="entry name" value="PLipase_C/P1_nuclease_dom_sf"/>
</dbReference>
<evidence type="ECO:0000256" key="4">
    <source>
        <dbReference type="ARBA" id="ARBA00022759"/>
    </source>
</evidence>
<reference evidence="10" key="2">
    <citation type="submission" date="2015-01" db="EMBL/GenBank/DDBJ databases">
        <title>Evolutionary Origins and Diversification of the Mycorrhizal Mutualists.</title>
        <authorList>
            <consortium name="DOE Joint Genome Institute"/>
            <consortium name="Mycorrhizal Genomics Consortium"/>
            <person name="Kohler A."/>
            <person name="Kuo A."/>
            <person name="Nagy L.G."/>
            <person name="Floudas D."/>
            <person name="Copeland A."/>
            <person name="Barry K.W."/>
            <person name="Cichocki N."/>
            <person name="Veneault-Fourrey C."/>
            <person name="LaButti K."/>
            <person name="Lindquist E.A."/>
            <person name="Lipzen A."/>
            <person name="Lundell T."/>
            <person name="Morin E."/>
            <person name="Murat C."/>
            <person name="Riley R."/>
            <person name="Ohm R."/>
            <person name="Sun H."/>
            <person name="Tunlid A."/>
            <person name="Henrissat B."/>
            <person name="Grigoriev I.V."/>
            <person name="Hibbett D.S."/>
            <person name="Martin F."/>
        </authorList>
    </citation>
    <scope>NUCLEOTIDE SEQUENCE [LARGE SCALE GENOMIC DNA]</scope>
    <source>
        <strain evidence="10">Foug A</strain>
    </source>
</reference>
<keyword evidence="10" id="KW-1185">Reference proteome</keyword>
<dbReference type="GO" id="GO:0003676">
    <property type="term" value="F:nucleic acid binding"/>
    <property type="evidence" value="ECO:0007669"/>
    <property type="project" value="InterPro"/>
</dbReference>
<keyword evidence="5" id="KW-0378">Hydrolase</keyword>
<evidence type="ECO:0000256" key="6">
    <source>
        <dbReference type="ARBA" id="ARBA00023157"/>
    </source>
</evidence>
<keyword evidence="7" id="KW-0325">Glycoprotein</keyword>
<dbReference type="SUPFAM" id="SSF48537">
    <property type="entry name" value="Phospholipase C/P1 nuclease"/>
    <property type="match status" value="1"/>
</dbReference>
<evidence type="ECO:0000313" key="9">
    <source>
        <dbReference type="EMBL" id="KIM69497.1"/>
    </source>
</evidence>
<dbReference type="InParanoid" id="A0A0C3AWZ0"/>
<dbReference type="GO" id="GO:0046872">
    <property type="term" value="F:metal ion binding"/>
    <property type="evidence" value="ECO:0007669"/>
    <property type="project" value="UniProtKB-KW"/>
</dbReference>
<dbReference type="GO" id="GO:0004519">
    <property type="term" value="F:endonuclease activity"/>
    <property type="evidence" value="ECO:0007669"/>
    <property type="project" value="UniProtKB-KW"/>
</dbReference>
<keyword evidence="3" id="KW-0479">Metal-binding</keyword>
<dbReference type="CDD" id="cd11010">
    <property type="entry name" value="S1-P1_nuclease"/>
    <property type="match status" value="1"/>
</dbReference>
<evidence type="ECO:0000256" key="1">
    <source>
        <dbReference type="ARBA" id="ARBA00009547"/>
    </source>
</evidence>
<dbReference type="PANTHER" id="PTHR33146">
    <property type="entry name" value="ENDONUCLEASE 4"/>
    <property type="match status" value="1"/>
</dbReference>
<gene>
    <name evidence="9" type="ORF">SCLCIDRAFT_1207933</name>
</gene>
<comment type="similarity">
    <text evidence="1">Belongs to the nuclease type I family.</text>
</comment>
<keyword evidence="4" id="KW-0255">Endonuclease</keyword>
<dbReference type="AlphaFoldDB" id="A0A0C3AWZ0"/>
<evidence type="ECO:0000256" key="2">
    <source>
        <dbReference type="ARBA" id="ARBA00022722"/>
    </source>
</evidence>
<keyword evidence="8" id="KW-0732">Signal</keyword>